<dbReference type="Proteomes" id="UP000184092">
    <property type="component" value="Unassembled WGS sequence"/>
</dbReference>
<gene>
    <name evidence="2" type="ORF">SAMN05216269_102337</name>
</gene>
<dbReference type="RefSeq" id="WP_073205707.1">
    <property type="nucleotide sequence ID" value="NZ_FRCL01000002.1"/>
</dbReference>
<protein>
    <recommendedName>
        <fullName evidence="1">DUF3857 domain-containing protein</fullName>
    </recommendedName>
</protein>
<proteinExistence type="predicted"/>
<dbReference type="Gene3D" id="3.10.620.30">
    <property type="match status" value="1"/>
</dbReference>
<dbReference type="InterPro" id="IPR024618">
    <property type="entry name" value="DUF3857"/>
</dbReference>
<feature type="domain" description="DUF3857" evidence="1">
    <location>
        <begin position="70"/>
        <end position="196"/>
    </location>
</feature>
<dbReference type="Gene3D" id="2.60.120.1130">
    <property type="match status" value="1"/>
</dbReference>
<evidence type="ECO:0000259" key="1">
    <source>
        <dbReference type="Pfam" id="PF12969"/>
    </source>
</evidence>
<dbReference type="OrthoDB" id="98874at2"/>
<sequence length="663" mass="76687">MKIVKVIIILVFVSCVTKSSGQNFELGKVSTKELLEKFHAEDSTAVAAILFKKARTFFSYNSISGFTVNHEYIYRIKIYKKEGLSWANFEVPYYIGYEEMKDESVKFSNCVTYNLENGNIVKTKLNSEGNFKKNMNEYWREASITMPNVKVGSVIEFKYILKSEGIVKFPAFKIQYDIPVNYAEYITEIPEYFIYKPILTGYLKVKVEAKYVSGFQNFENKYNQSAAISYTQINSDYIAENIPALKEEGYIDNIENYRSSIYNELERTHFPEQPIKDYSITWEGVAKTIFENKSFGKELNEQLFLVPDIKTILKNVVSEDEKLDVIFKFIQNKMNWNKEYGYYTDKGVKKAYADRAGNVAEINFILIAMLKLAGINVNPVLISTIEHGVPIFPNRTVFNYVIAAAEIDGKQILLDATHKYTTKNILPFNTLNWTGRLIKQDGTSQEINLVPKLPSKVNYTLMTKIDGLGQITGKLRVQNTDYEAYSFREKNAQINKENYLEKLENDLDGIQISNYEIENKDTDFSKPVLETFTFTSDNHCERIGNRMFVNPMLFFALTKNPFLQEKRKMPIYFGYPKQDKYNINIEIPEGYVVESIPKAMKIATEDKVLLFTINALAEGNKIQIIITREINAAILVPDYYEDLKQFFQKIIEKQNEKIVLKKV</sequence>
<evidence type="ECO:0000313" key="3">
    <source>
        <dbReference type="Proteomes" id="UP000184092"/>
    </source>
</evidence>
<dbReference type="Pfam" id="PF12969">
    <property type="entry name" value="DUF3857"/>
    <property type="match status" value="1"/>
</dbReference>
<keyword evidence="3" id="KW-1185">Reference proteome</keyword>
<organism evidence="2 3">
    <name type="scientific">Flavobacterium xinjiangense</name>
    <dbReference type="NCBI Taxonomy" id="178356"/>
    <lineage>
        <taxon>Bacteria</taxon>
        <taxon>Pseudomonadati</taxon>
        <taxon>Bacteroidota</taxon>
        <taxon>Flavobacteriia</taxon>
        <taxon>Flavobacteriales</taxon>
        <taxon>Flavobacteriaceae</taxon>
        <taxon>Flavobacterium</taxon>
    </lineage>
</organism>
<name>A0A1M7G2Z0_9FLAO</name>
<dbReference type="EMBL" id="FRCL01000002">
    <property type="protein sequence ID" value="SHM10327.1"/>
    <property type="molecule type" value="Genomic_DNA"/>
</dbReference>
<dbReference type="STRING" id="178356.SAMN05216269_102337"/>
<reference evidence="3" key="1">
    <citation type="submission" date="2016-11" db="EMBL/GenBank/DDBJ databases">
        <authorList>
            <person name="Varghese N."/>
            <person name="Submissions S."/>
        </authorList>
    </citation>
    <scope>NUCLEOTIDE SEQUENCE [LARGE SCALE GENOMIC DNA]</scope>
    <source>
        <strain evidence="3">CGMCC 1.2749</strain>
    </source>
</reference>
<accession>A0A1M7G2Z0</accession>
<dbReference type="Gene3D" id="2.60.40.3140">
    <property type="match status" value="1"/>
</dbReference>
<dbReference type="AlphaFoldDB" id="A0A1M7G2Z0"/>
<evidence type="ECO:0000313" key="2">
    <source>
        <dbReference type="EMBL" id="SHM10327.1"/>
    </source>
</evidence>